<dbReference type="CDD" id="cd04859">
    <property type="entry name" value="Prim_Pol"/>
    <property type="match status" value="1"/>
</dbReference>
<dbReference type="Pfam" id="PF09250">
    <property type="entry name" value="Prim-Pol"/>
    <property type="match status" value="1"/>
</dbReference>
<dbReference type="SUPFAM" id="SSF56747">
    <property type="entry name" value="Prim-pol domain"/>
    <property type="match status" value="1"/>
</dbReference>
<dbReference type="SMART" id="SM00943">
    <property type="entry name" value="Prim-Pol"/>
    <property type="match status" value="1"/>
</dbReference>
<dbReference type="Proteomes" id="UP000239203">
    <property type="component" value="Unassembled WGS sequence"/>
</dbReference>
<dbReference type="AlphaFoldDB" id="A0A2S6GKK1"/>
<comment type="caution">
    <text evidence="2">The sequence shown here is derived from an EMBL/GenBank/DDBJ whole genome shotgun (WGS) entry which is preliminary data.</text>
</comment>
<accession>A0A2S6GKK1</accession>
<dbReference type="OrthoDB" id="3218228at2"/>
<evidence type="ECO:0000313" key="3">
    <source>
        <dbReference type="Proteomes" id="UP000239203"/>
    </source>
</evidence>
<evidence type="ECO:0000313" key="2">
    <source>
        <dbReference type="EMBL" id="PPK65768.1"/>
    </source>
</evidence>
<protein>
    <submittedName>
        <fullName evidence="2">Bifunctional DNA primase/polymerase-like protein</fullName>
    </submittedName>
</protein>
<feature type="domain" description="DNA primase/polymerase bifunctional N-terminal" evidence="1">
    <location>
        <begin position="8"/>
        <end position="202"/>
    </location>
</feature>
<sequence length="314" mass="33517">MTSLLSAALAAVERGWTVFPLQRNGKLPAFHGRDRCPRTGPCVSGHLEPERRAMGDPEKVRWYWGSERGRDCNVGIATGPSGLCVVDLDIAKADDPPRPAAWDLPGVGDGADVFTVVCQSAGQEVPWDTFTAATPSGGTHLYFTAPEGVELRCTNGDRGRGLGWKVDTRAWGGHVAAPGSTVDGRNYTITYDREPAPLPDWLVARLLPPPAPIAPPLPTRVGESRRDKYVHAAVVAETAKVRDATHDRNATLYGAAIALGRLVAGGALTEDDARTALMSGAARHIGVRRFSEHEAHKTITSGMLAGAKRPRQVA</sequence>
<organism evidence="2 3">
    <name type="scientific">Actinokineospora auranticolor</name>
    <dbReference type="NCBI Taxonomy" id="155976"/>
    <lineage>
        <taxon>Bacteria</taxon>
        <taxon>Bacillati</taxon>
        <taxon>Actinomycetota</taxon>
        <taxon>Actinomycetes</taxon>
        <taxon>Pseudonocardiales</taxon>
        <taxon>Pseudonocardiaceae</taxon>
        <taxon>Actinokineospora</taxon>
    </lineage>
</organism>
<keyword evidence="3" id="KW-1185">Reference proteome</keyword>
<name>A0A2S6GKK1_9PSEU</name>
<dbReference type="EMBL" id="PTIX01000012">
    <property type="protein sequence ID" value="PPK65768.1"/>
    <property type="molecule type" value="Genomic_DNA"/>
</dbReference>
<dbReference type="RefSeq" id="WP_104480764.1">
    <property type="nucleotide sequence ID" value="NZ_CP154825.1"/>
</dbReference>
<evidence type="ECO:0000259" key="1">
    <source>
        <dbReference type="SMART" id="SM00943"/>
    </source>
</evidence>
<reference evidence="2 3" key="1">
    <citation type="submission" date="2018-02" db="EMBL/GenBank/DDBJ databases">
        <title>Genomic Encyclopedia of Archaeal and Bacterial Type Strains, Phase II (KMG-II): from individual species to whole genera.</title>
        <authorList>
            <person name="Goeker M."/>
        </authorList>
    </citation>
    <scope>NUCLEOTIDE SEQUENCE [LARGE SCALE GENOMIC DNA]</scope>
    <source>
        <strain evidence="2 3">YU 961-1</strain>
    </source>
</reference>
<dbReference type="InterPro" id="IPR015330">
    <property type="entry name" value="DNA_primase/pol_bifunc_N"/>
</dbReference>
<proteinExistence type="predicted"/>
<gene>
    <name evidence="2" type="ORF">CLV40_11227</name>
</gene>